<evidence type="ECO:0000313" key="10">
    <source>
        <dbReference type="EMBL" id="MBA6412457.1"/>
    </source>
</evidence>
<dbReference type="Pfam" id="PF00924">
    <property type="entry name" value="MS_channel_2nd"/>
    <property type="match status" value="1"/>
</dbReference>
<dbReference type="SUPFAM" id="SSF50182">
    <property type="entry name" value="Sm-like ribonucleoproteins"/>
    <property type="match status" value="1"/>
</dbReference>
<dbReference type="InterPro" id="IPR049278">
    <property type="entry name" value="MS_channel_C"/>
</dbReference>
<comment type="caution">
    <text evidence="7">Lacks conserved residue(s) required for the propagation of feature annotation.</text>
</comment>
<evidence type="ECO:0000256" key="3">
    <source>
        <dbReference type="ARBA" id="ARBA00022475"/>
    </source>
</evidence>
<evidence type="ECO:0000256" key="2">
    <source>
        <dbReference type="ARBA" id="ARBA00008017"/>
    </source>
</evidence>
<comment type="function">
    <text evidence="7">Mechanosensitive channel that participates in the regulation of osmotic pressure changes within the cell, opening in response to stretch forces in the membrane lipid bilayer, without the need for other proteins. Contributes to normal resistance to hypoosmotic shock. Forms an ion channel of 1.0 nanosiemens conductance with a slight preference for anions.</text>
</comment>
<dbReference type="GO" id="GO:0008381">
    <property type="term" value="F:mechanosensitive monoatomic ion channel activity"/>
    <property type="evidence" value="ECO:0007669"/>
    <property type="project" value="InterPro"/>
</dbReference>
<feature type="transmembrane region" description="Helical" evidence="7">
    <location>
        <begin position="124"/>
        <end position="150"/>
    </location>
</feature>
<keyword evidence="7" id="KW-0997">Cell inner membrane</keyword>
<dbReference type="AlphaFoldDB" id="A0A7W2TV16"/>
<dbReference type="PANTHER" id="PTHR30221">
    <property type="entry name" value="SMALL-CONDUCTANCE MECHANOSENSITIVE CHANNEL"/>
    <property type="match status" value="1"/>
</dbReference>
<dbReference type="InterPro" id="IPR045275">
    <property type="entry name" value="MscS_archaea/bacteria_type"/>
</dbReference>
<keyword evidence="5 7" id="KW-1133">Transmembrane helix</keyword>
<dbReference type="InterPro" id="IPR006685">
    <property type="entry name" value="MscS_channel_2nd"/>
</dbReference>
<name>A0A7W2TV16_9GAMM</name>
<organism evidence="10 11">
    <name type="scientific">Sediminihaliea albiluteola</name>
    <dbReference type="NCBI Taxonomy" id="2758564"/>
    <lineage>
        <taxon>Bacteria</taxon>
        <taxon>Pseudomonadati</taxon>
        <taxon>Pseudomonadota</taxon>
        <taxon>Gammaproteobacteria</taxon>
        <taxon>Cellvibrionales</taxon>
        <taxon>Halieaceae</taxon>
        <taxon>Sediminihaliea</taxon>
    </lineage>
</organism>
<evidence type="ECO:0000259" key="9">
    <source>
        <dbReference type="Pfam" id="PF21082"/>
    </source>
</evidence>
<keyword evidence="7" id="KW-0813">Transport</keyword>
<dbReference type="Proteomes" id="UP000539350">
    <property type="component" value="Unassembled WGS sequence"/>
</dbReference>
<dbReference type="InterPro" id="IPR011066">
    <property type="entry name" value="MscS_channel_C_sf"/>
</dbReference>
<keyword evidence="3" id="KW-1003">Cell membrane</keyword>
<proteinExistence type="inferred from homology"/>
<dbReference type="GO" id="GO:0005886">
    <property type="term" value="C:plasma membrane"/>
    <property type="evidence" value="ECO:0007669"/>
    <property type="project" value="UniProtKB-SubCell"/>
</dbReference>
<evidence type="ECO:0000313" key="11">
    <source>
        <dbReference type="Proteomes" id="UP000539350"/>
    </source>
</evidence>
<dbReference type="Pfam" id="PF21082">
    <property type="entry name" value="MS_channel_3rd"/>
    <property type="match status" value="1"/>
</dbReference>
<comment type="caution">
    <text evidence="10">The sequence shown here is derived from an EMBL/GenBank/DDBJ whole genome shotgun (WGS) entry which is preliminary data.</text>
</comment>
<evidence type="ECO:0000256" key="7">
    <source>
        <dbReference type="RuleBase" id="RU369025"/>
    </source>
</evidence>
<protein>
    <recommendedName>
        <fullName evidence="7">Small-conductance mechanosensitive channel</fullName>
    </recommendedName>
</protein>
<evidence type="ECO:0000256" key="5">
    <source>
        <dbReference type="ARBA" id="ARBA00022989"/>
    </source>
</evidence>
<keyword evidence="7" id="KW-0406">Ion transport</keyword>
<evidence type="ECO:0000256" key="1">
    <source>
        <dbReference type="ARBA" id="ARBA00004651"/>
    </source>
</evidence>
<feature type="transmembrane region" description="Helical" evidence="7">
    <location>
        <begin position="52"/>
        <end position="73"/>
    </location>
</feature>
<keyword evidence="4 7" id="KW-0812">Transmembrane</keyword>
<comment type="subcellular location">
    <subcellularLocation>
        <location evidence="7">Cell inner membrane</location>
        <topology evidence="7">Multi-pass membrane protein</topology>
    </subcellularLocation>
    <subcellularLocation>
        <location evidence="1">Cell membrane</location>
        <topology evidence="1">Multi-pass membrane protein</topology>
    </subcellularLocation>
</comment>
<evidence type="ECO:0000256" key="6">
    <source>
        <dbReference type="ARBA" id="ARBA00023136"/>
    </source>
</evidence>
<reference evidence="10 11" key="1">
    <citation type="submission" date="2020-07" db="EMBL/GenBank/DDBJ databases">
        <title>Halieaceae bacterium, F7430, whole genome shotgun sequencing project.</title>
        <authorList>
            <person name="Jiang S."/>
            <person name="Liu Z.W."/>
            <person name="Du Z.J."/>
        </authorList>
    </citation>
    <scope>NUCLEOTIDE SEQUENCE [LARGE SCALE GENOMIC DNA]</scope>
    <source>
        <strain evidence="10 11">F7430</strain>
    </source>
</reference>
<dbReference type="SUPFAM" id="SSF82861">
    <property type="entry name" value="Mechanosensitive channel protein MscS (YggB), transmembrane region"/>
    <property type="match status" value="1"/>
</dbReference>
<dbReference type="EMBL" id="JACFXU010000013">
    <property type="protein sequence ID" value="MBA6412457.1"/>
    <property type="molecule type" value="Genomic_DNA"/>
</dbReference>
<dbReference type="SUPFAM" id="SSF82689">
    <property type="entry name" value="Mechanosensitive channel protein MscS (YggB), C-terminal domain"/>
    <property type="match status" value="1"/>
</dbReference>
<accession>A0A7W2TV16</accession>
<dbReference type="RefSeq" id="WP_182169465.1">
    <property type="nucleotide sequence ID" value="NZ_JACFXU010000013.1"/>
</dbReference>
<dbReference type="Pfam" id="PF05552">
    <property type="entry name" value="MS_channel_1st_1"/>
    <property type="match status" value="1"/>
</dbReference>
<dbReference type="PANTHER" id="PTHR30221:SF1">
    <property type="entry name" value="SMALL-CONDUCTANCE MECHANOSENSITIVE CHANNEL"/>
    <property type="match status" value="1"/>
</dbReference>
<keyword evidence="6 7" id="KW-0472">Membrane</keyword>
<gene>
    <name evidence="10" type="ORF">H2508_04975</name>
</gene>
<feature type="transmembrane region" description="Helical" evidence="7">
    <location>
        <begin position="94"/>
        <end position="112"/>
    </location>
</feature>
<evidence type="ECO:0000259" key="8">
    <source>
        <dbReference type="Pfam" id="PF00924"/>
    </source>
</evidence>
<keyword evidence="7" id="KW-0407">Ion channel</keyword>
<sequence>MNENAASAQASTNEAIDAASPIDAPQSMSDVVSSLQSTFLGIWEAFLQHTPYLLAGLLVLVFTWIAAQSVKQLTRRALRRASVKASLQELGERLVNILVWGAGLLLAAMFWFPGLTPTTALGGLGLISIAIGFAFQDIFENFFAGILLLWRFPFENGDFIECEGILGEVEDVTIRMTKLRLTSGELMLVPNSFLFKNPVNVVTNRTLRRVEIIAGVAYDVDLEQALVVIQEAVESCSTVHSSKAVQVFPQGFGDSSIDIEVAWWTQAKPFDVRQSRAEVIIAIKRALDQAGIEIPFPYRTLTFKEPLQIQPLTAPDC</sequence>
<dbReference type="InterPro" id="IPR008910">
    <property type="entry name" value="MSC_TM_helix"/>
</dbReference>
<dbReference type="InterPro" id="IPR011014">
    <property type="entry name" value="MscS_channel_TM-2"/>
</dbReference>
<dbReference type="InterPro" id="IPR010920">
    <property type="entry name" value="LSM_dom_sf"/>
</dbReference>
<dbReference type="Gene3D" id="1.10.287.1260">
    <property type="match status" value="1"/>
</dbReference>
<evidence type="ECO:0000256" key="4">
    <source>
        <dbReference type="ARBA" id="ARBA00022692"/>
    </source>
</evidence>
<dbReference type="Gene3D" id="2.30.30.60">
    <property type="match status" value="1"/>
</dbReference>
<comment type="subunit">
    <text evidence="7">Homoheptamer.</text>
</comment>
<feature type="domain" description="Mechanosensitive ion channel MscS" evidence="8">
    <location>
        <begin position="137"/>
        <end position="199"/>
    </location>
</feature>
<feature type="domain" description="Mechanosensitive ion channel MscS C-terminal" evidence="9">
    <location>
        <begin position="210"/>
        <end position="294"/>
    </location>
</feature>
<dbReference type="Gene3D" id="3.30.70.100">
    <property type="match status" value="1"/>
</dbReference>
<dbReference type="InterPro" id="IPR023408">
    <property type="entry name" value="MscS_beta-dom_sf"/>
</dbReference>
<comment type="similarity">
    <text evidence="2 7">Belongs to the MscS (TC 1.A.23) family.</text>
</comment>
<keyword evidence="11" id="KW-1185">Reference proteome</keyword>